<organism evidence="3 4">
    <name type="scientific">Nicrophorus vespilloides</name>
    <name type="common">Boreal carrion beetle</name>
    <dbReference type="NCBI Taxonomy" id="110193"/>
    <lineage>
        <taxon>Eukaryota</taxon>
        <taxon>Metazoa</taxon>
        <taxon>Ecdysozoa</taxon>
        <taxon>Arthropoda</taxon>
        <taxon>Hexapoda</taxon>
        <taxon>Insecta</taxon>
        <taxon>Pterygota</taxon>
        <taxon>Neoptera</taxon>
        <taxon>Endopterygota</taxon>
        <taxon>Coleoptera</taxon>
        <taxon>Polyphaga</taxon>
        <taxon>Staphyliniformia</taxon>
        <taxon>Silphidae</taxon>
        <taxon>Nicrophorinae</taxon>
        <taxon>Nicrophorus</taxon>
    </lineage>
</organism>
<evidence type="ECO:0000313" key="4">
    <source>
        <dbReference type="RefSeq" id="XP_017768059.1"/>
    </source>
</evidence>
<feature type="compositionally biased region" description="Basic and acidic residues" evidence="2">
    <location>
        <begin position="56"/>
        <end position="68"/>
    </location>
</feature>
<dbReference type="Pfam" id="PF10471">
    <property type="entry name" value="ANAPC_CDC26"/>
    <property type="match status" value="1"/>
</dbReference>
<dbReference type="Proteomes" id="UP000695000">
    <property type="component" value="Unplaced"/>
</dbReference>
<sequence>MSCLYLEKIIQLTKTRNNFTTSLFNELICKKIDKMLRRPPTNVELKLDDILEYNTMKKEQESSKDPSDSKSFNTPPTWNAGPKSKSEVYKRVGYIPPATSPIY</sequence>
<feature type="region of interest" description="Disordered" evidence="2">
    <location>
        <begin position="56"/>
        <end position="84"/>
    </location>
</feature>
<dbReference type="InterPro" id="IPR018860">
    <property type="entry name" value="APC_suCDC26"/>
</dbReference>
<evidence type="ECO:0000313" key="3">
    <source>
        <dbReference type="Proteomes" id="UP000695000"/>
    </source>
</evidence>
<reference evidence="4" key="1">
    <citation type="submission" date="2025-08" db="UniProtKB">
        <authorList>
            <consortium name="RefSeq"/>
        </authorList>
    </citation>
    <scope>IDENTIFICATION</scope>
    <source>
        <tissue evidence="4">Whole Larva</tissue>
    </source>
</reference>
<evidence type="ECO:0000256" key="2">
    <source>
        <dbReference type="SAM" id="MobiDB-lite"/>
    </source>
</evidence>
<proteinExistence type="predicted"/>
<evidence type="ECO:0000256" key="1">
    <source>
        <dbReference type="ARBA" id="ARBA00022786"/>
    </source>
</evidence>
<name>A0ABM1M0F9_NICVS</name>
<accession>A0ABM1M0F9</accession>
<dbReference type="GeneID" id="108556442"/>
<dbReference type="RefSeq" id="XP_017768059.1">
    <property type="nucleotide sequence ID" value="XM_017912570.1"/>
</dbReference>
<gene>
    <name evidence="4" type="primary">LOC108556442</name>
</gene>
<protein>
    <submittedName>
        <fullName evidence="4">Anaphase-promoting complex subunit CDC26-like isoform X1</fullName>
    </submittedName>
</protein>
<keyword evidence="3" id="KW-1185">Reference proteome</keyword>
<keyword evidence="1" id="KW-0833">Ubl conjugation pathway</keyword>